<keyword evidence="4 5" id="KW-0472">Membrane</keyword>
<evidence type="ECO:0000256" key="3">
    <source>
        <dbReference type="ARBA" id="ARBA00022989"/>
    </source>
</evidence>
<feature type="transmembrane region" description="Helical" evidence="5">
    <location>
        <begin position="21"/>
        <end position="40"/>
    </location>
</feature>
<feature type="transmembrane region" description="Helical" evidence="5">
    <location>
        <begin position="143"/>
        <end position="165"/>
    </location>
</feature>
<keyword evidence="3 5" id="KW-1133">Transmembrane helix</keyword>
<dbReference type="EMBL" id="CP001802">
    <property type="protein sequence ID" value="ACY20381.1"/>
    <property type="molecule type" value="Genomic_DNA"/>
</dbReference>
<organism evidence="7 8">
    <name type="scientific">Gordonia bronchialis (strain ATCC 25592 / DSM 43247 / BCRC 13721 / JCM 3198 / KCTC 3076 / NBRC 16047 / NCTC 10667)</name>
    <name type="common">Rhodococcus bronchialis</name>
    <dbReference type="NCBI Taxonomy" id="526226"/>
    <lineage>
        <taxon>Bacteria</taxon>
        <taxon>Bacillati</taxon>
        <taxon>Actinomycetota</taxon>
        <taxon>Actinomycetes</taxon>
        <taxon>Mycobacteriales</taxon>
        <taxon>Gordoniaceae</taxon>
        <taxon>Gordonia</taxon>
    </lineage>
</organism>
<dbReference type="InterPro" id="IPR007016">
    <property type="entry name" value="O-antigen_ligase-rel_domated"/>
</dbReference>
<evidence type="ECO:0000256" key="1">
    <source>
        <dbReference type="ARBA" id="ARBA00004141"/>
    </source>
</evidence>
<dbReference type="GO" id="GO:0016020">
    <property type="term" value="C:membrane"/>
    <property type="evidence" value="ECO:0007669"/>
    <property type="project" value="UniProtKB-SubCell"/>
</dbReference>
<name>D0L4F7_GORB4</name>
<reference evidence="7 8" key="2">
    <citation type="journal article" date="2010" name="Stand. Genomic Sci.">
        <title>Complete genome sequence of Gordonia bronchialis type strain (3410).</title>
        <authorList>
            <person name="Ivanova N."/>
            <person name="Sikorski J."/>
            <person name="Jando M."/>
            <person name="Lapidus A."/>
            <person name="Nolan M."/>
            <person name="Lucas S."/>
            <person name="Del Rio T.G."/>
            <person name="Tice H."/>
            <person name="Copeland A."/>
            <person name="Cheng J.F."/>
            <person name="Chen F."/>
            <person name="Bruce D."/>
            <person name="Goodwin L."/>
            <person name="Pitluck S."/>
            <person name="Mavromatis K."/>
            <person name="Ovchinnikova G."/>
            <person name="Pati A."/>
            <person name="Chen A."/>
            <person name="Palaniappan K."/>
            <person name="Land M."/>
            <person name="Hauser L."/>
            <person name="Chang Y.J."/>
            <person name="Jeffries C.D."/>
            <person name="Chain P."/>
            <person name="Saunders E."/>
            <person name="Han C."/>
            <person name="Detter J.C."/>
            <person name="Brettin T."/>
            <person name="Rohde M."/>
            <person name="Goker M."/>
            <person name="Bristow J."/>
            <person name="Eisen J.A."/>
            <person name="Markowitz V."/>
            <person name="Hugenholtz P."/>
            <person name="Klenk H.P."/>
            <person name="Kyrpides N.C."/>
        </authorList>
    </citation>
    <scope>NUCLEOTIDE SEQUENCE [LARGE SCALE GENOMIC DNA]</scope>
    <source>
        <strain evidence="8">ATCC 25592 / DSM 43247 / BCRC 13721 / JCM 3198 / KCTC 3076 / NBRC 16047 / NCTC 10667</strain>
    </source>
</reference>
<dbReference type="PANTHER" id="PTHR37422">
    <property type="entry name" value="TEICHURONIC ACID BIOSYNTHESIS PROTEIN TUAE"/>
    <property type="match status" value="1"/>
</dbReference>
<feature type="transmembrane region" description="Helical" evidence="5">
    <location>
        <begin position="114"/>
        <end position="136"/>
    </location>
</feature>
<dbReference type="Pfam" id="PF04932">
    <property type="entry name" value="Wzy_C"/>
    <property type="match status" value="1"/>
</dbReference>
<evidence type="ECO:0000256" key="4">
    <source>
        <dbReference type="ARBA" id="ARBA00023136"/>
    </source>
</evidence>
<feature type="transmembrane region" description="Helical" evidence="5">
    <location>
        <begin position="52"/>
        <end position="73"/>
    </location>
</feature>
<evidence type="ECO:0000256" key="5">
    <source>
        <dbReference type="SAM" id="Phobius"/>
    </source>
</evidence>
<keyword evidence="8" id="KW-1185">Reference proteome</keyword>
<dbReference type="eggNOG" id="COG3307">
    <property type="taxonomic scope" value="Bacteria"/>
</dbReference>
<keyword evidence="2 5" id="KW-0812">Transmembrane</keyword>
<evidence type="ECO:0000313" key="8">
    <source>
        <dbReference type="Proteomes" id="UP000001219"/>
    </source>
</evidence>
<dbReference type="OrthoDB" id="5243524at2"/>
<evidence type="ECO:0000256" key="2">
    <source>
        <dbReference type="ARBA" id="ARBA00022692"/>
    </source>
</evidence>
<dbReference type="PANTHER" id="PTHR37422:SF13">
    <property type="entry name" value="LIPOPOLYSACCHARIDE BIOSYNTHESIS PROTEIN PA4999-RELATED"/>
    <property type="match status" value="1"/>
</dbReference>
<reference evidence="8" key="1">
    <citation type="submission" date="2009-10" db="EMBL/GenBank/DDBJ databases">
        <title>The complete chromosome of Gordonia bronchialis DSM 43247.</title>
        <authorList>
            <consortium name="US DOE Joint Genome Institute (JGI-PGF)"/>
            <person name="Lucas S."/>
            <person name="Copeland A."/>
            <person name="Lapidus A."/>
            <person name="Glavina del Rio T."/>
            <person name="Dalin E."/>
            <person name="Tice H."/>
            <person name="Bruce D."/>
            <person name="Goodwin L."/>
            <person name="Pitluck S."/>
            <person name="Kyrpides N."/>
            <person name="Mavromatis K."/>
            <person name="Ivanova N."/>
            <person name="Ovchinnikova G."/>
            <person name="Saunders E."/>
            <person name="Brettin T."/>
            <person name="Detter J.C."/>
            <person name="Han C."/>
            <person name="Larimer F."/>
            <person name="Land M."/>
            <person name="Hauser L."/>
            <person name="Markowitz V."/>
            <person name="Cheng J.-F."/>
            <person name="Hugenholtz P."/>
            <person name="Woyke T."/>
            <person name="Wu D."/>
            <person name="Jando M."/>
            <person name="Schneider S."/>
            <person name="Goeker M."/>
            <person name="Klenk H.-P."/>
            <person name="Eisen J.A."/>
        </authorList>
    </citation>
    <scope>NUCLEOTIDE SEQUENCE [LARGE SCALE GENOMIC DNA]</scope>
    <source>
        <strain evidence="8">ATCC 25592 / DSM 43247 / BCRC 13721 / JCM 3198 / KCTC 3076 / NBRC 16047 / NCTC 10667</strain>
    </source>
</reference>
<feature type="transmembrane region" description="Helical" evidence="5">
    <location>
        <begin position="418"/>
        <end position="439"/>
    </location>
</feature>
<dbReference type="KEGG" id="gbr:Gbro_1072"/>
<dbReference type="AlphaFoldDB" id="D0L4F7"/>
<accession>D0L4F7</accession>
<dbReference type="HOGENOM" id="CLU_045372_0_0_11"/>
<feature type="transmembrane region" description="Helical" evidence="5">
    <location>
        <begin position="277"/>
        <end position="297"/>
    </location>
</feature>
<dbReference type="Proteomes" id="UP000001219">
    <property type="component" value="Chromosome"/>
</dbReference>
<comment type="subcellular location">
    <subcellularLocation>
        <location evidence="1">Membrane</location>
        <topology evidence="1">Multi-pass membrane protein</topology>
    </subcellularLocation>
</comment>
<feature type="transmembrane region" description="Helical" evidence="5">
    <location>
        <begin position="391"/>
        <end position="412"/>
    </location>
</feature>
<dbReference type="STRING" id="526226.Gbro_1072"/>
<evidence type="ECO:0000259" key="6">
    <source>
        <dbReference type="Pfam" id="PF04932"/>
    </source>
</evidence>
<proteinExistence type="predicted"/>
<gene>
    <name evidence="7" type="ordered locus">Gbro_1072</name>
</gene>
<dbReference type="RefSeq" id="WP_012832959.1">
    <property type="nucleotide sequence ID" value="NC_013441.1"/>
</dbReference>
<evidence type="ECO:0000313" key="7">
    <source>
        <dbReference type="EMBL" id="ACY20381.1"/>
    </source>
</evidence>
<feature type="transmembrane region" description="Helical" evidence="5">
    <location>
        <begin position="80"/>
        <end position="102"/>
    </location>
</feature>
<feature type="transmembrane region" description="Helical" evidence="5">
    <location>
        <begin position="255"/>
        <end position="272"/>
    </location>
</feature>
<dbReference type="InterPro" id="IPR051533">
    <property type="entry name" value="WaaL-like"/>
</dbReference>
<protein>
    <recommendedName>
        <fullName evidence="6">O-antigen ligase-related domain-containing protein</fullName>
    </recommendedName>
</protein>
<feature type="transmembrane region" description="Helical" evidence="5">
    <location>
        <begin position="356"/>
        <end position="379"/>
    </location>
</feature>
<sequence length="457" mass="47818">MVTIAARLDEFRTWLRDPEHLAATLVSVSGAMLLAMRQGYRVPLSTGLPPSRVAAVLGLLILIAGVVSGRPYWMRLIRGVPLWPTAAALALAASIFLSAANATNGAINATDLTLTWYATRDAVTALAAFVVIVAFIRTRESIVLVLRGLVVGGSVSALAGLIAYATGKDLAALITVPGLRYTDTQLVTNLMREGVVRPQGSAGHPLELSSVLTVLAPVAVALTFEARRRGVAWQPWALATLVLLTGAAATISRSALVGVIIAVIVFGCYWPLRRTLVVLGGCAVVLAAAWLANLALLRQLIDVVSGGSKDASLQSRSYGRGYVAEHFGDHVWLGQGSGTYDVRVQPVLDNDYLAQLMQVGIIGLGALVVFYVVGLIAGMRSAVRLRGTLDPLAEIVPGLLAAVLVVMAISMILDVGGFAQMSMLSTAMVALSVCVMRLATSAPTDDQSTSAATTAIA</sequence>
<feature type="domain" description="O-antigen ligase-related" evidence="6">
    <location>
        <begin position="239"/>
        <end position="367"/>
    </location>
</feature>